<dbReference type="GO" id="GO:0071555">
    <property type="term" value="P:cell wall organization"/>
    <property type="evidence" value="ECO:0007669"/>
    <property type="project" value="UniProtKB-KW"/>
</dbReference>
<dbReference type="Pfam" id="PF00768">
    <property type="entry name" value="Peptidase_S11"/>
    <property type="match status" value="1"/>
</dbReference>
<dbReference type="SMART" id="SM00936">
    <property type="entry name" value="PBP5_C"/>
    <property type="match status" value="1"/>
</dbReference>
<dbReference type="PANTHER" id="PTHR21581:SF6">
    <property type="entry name" value="TRAFFICKING PROTEIN PARTICLE COMPLEX SUBUNIT 12"/>
    <property type="match status" value="1"/>
</dbReference>
<dbReference type="EMBL" id="JX684094">
    <property type="protein sequence ID" value="AGF93489.1"/>
    <property type="molecule type" value="Genomic_DNA"/>
</dbReference>
<accession>M1PWH9</accession>
<feature type="domain" description="Peptidase S11 D-Ala-D-Ala carboxypeptidase A C-terminal" evidence="13">
    <location>
        <begin position="274"/>
        <end position="364"/>
    </location>
</feature>
<sequence>MRIVATVFLIFLLVLVISSGQKVFASDFELDIKSAILIEAETGQVLYEKNADEKLPPASLTKIMTMLLAMEKVKEGTVSLDDKINISKFAESMGGSQIFLAANTRVKFSDLMEAVAIASANDASVAIAETIGGSYSNFVNLMNKRADELGMENTYFSNSTGLPAESDHHTTARDVTKMARELVRYPRVLEWTSTWVDYIELPDRRAMLANTNKLINKYPGMDGLKTGHTEKAGFCLAATAERGMRLISVVMKGESEQERQELTTRLLDYGFNRFNKKITAEKGQLIHNIEIPEGEKIFTTGKLVSDLKVVVKRGNEEDLETKVKLKDPIKPPIKKGEILGRKSVLRNGKIINSVEIAATEDIERANIVIRLWRSFKKWILNLFGKNIEIQ</sequence>
<evidence type="ECO:0000256" key="6">
    <source>
        <dbReference type="ARBA" id="ARBA00022670"/>
    </source>
</evidence>
<dbReference type="Gene3D" id="2.60.410.10">
    <property type="entry name" value="D-Ala-D-Ala carboxypeptidase, C-terminal domain"/>
    <property type="match status" value="1"/>
</dbReference>
<dbReference type="PANTHER" id="PTHR21581">
    <property type="entry name" value="D-ALANYL-D-ALANINE CARBOXYPEPTIDASE"/>
    <property type="match status" value="1"/>
</dbReference>
<organism evidence="14">
    <name type="scientific">uncultured organism</name>
    <dbReference type="NCBI Taxonomy" id="155900"/>
    <lineage>
        <taxon>unclassified sequences</taxon>
        <taxon>environmental samples</taxon>
    </lineage>
</organism>
<dbReference type="InterPro" id="IPR001967">
    <property type="entry name" value="Peptidase_S11_N"/>
</dbReference>
<dbReference type="InterPro" id="IPR012338">
    <property type="entry name" value="Beta-lactam/transpept-like"/>
</dbReference>
<dbReference type="AlphaFoldDB" id="M1PWH9"/>
<evidence type="ECO:0000256" key="4">
    <source>
        <dbReference type="ARBA" id="ARBA00012448"/>
    </source>
</evidence>
<dbReference type="UniPathway" id="UPA00219"/>
<dbReference type="Gene3D" id="3.40.710.10">
    <property type="entry name" value="DD-peptidase/beta-lactamase superfamily"/>
    <property type="match status" value="1"/>
</dbReference>
<comment type="catalytic activity">
    <reaction evidence="12">
        <text>Preferential cleavage: (Ac)2-L-Lys-D-Ala-|-D-Ala. Also transpeptidation of peptidyl-alanyl moieties that are N-acyl substituents of D-alanine.</text>
        <dbReference type="EC" id="3.4.16.4"/>
    </reaction>
</comment>
<keyword evidence="8" id="KW-0378">Hydrolase</keyword>
<evidence type="ECO:0000259" key="13">
    <source>
        <dbReference type="SMART" id="SM00936"/>
    </source>
</evidence>
<name>M1PWH9_9ZZZZ</name>
<dbReference type="InterPro" id="IPR037167">
    <property type="entry name" value="Peptidase_S11_C_sf"/>
</dbReference>
<keyword evidence="10" id="KW-0573">Peptidoglycan synthesis</keyword>
<proteinExistence type="inferred from homology"/>
<dbReference type="EC" id="3.4.16.4" evidence="4"/>
<protein>
    <recommendedName>
        <fullName evidence="4">serine-type D-Ala-D-Ala carboxypeptidase</fullName>
        <ecNumber evidence="4">3.4.16.4</ecNumber>
    </recommendedName>
</protein>
<comment type="pathway">
    <text evidence="2">Cell wall biogenesis; peptidoglycan biosynthesis.</text>
</comment>
<evidence type="ECO:0000256" key="3">
    <source>
        <dbReference type="ARBA" id="ARBA00007164"/>
    </source>
</evidence>
<keyword evidence="11" id="KW-0961">Cell wall biogenesis/degradation</keyword>
<gene>
    <name evidence="14" type="ORF">FLSS-28_0007</name>
</gene>
<evidence type="ECO:0000256" key="8">
    <source>
        <dbReference type="ARBA" id="ARBA00022801"/>
    </source>
</evidence>
<keyword evidence="5 14" id="KW-0121">Carboxypeptidase</keyword>
<dbReference type="PRINTS" id="PR00725">
    <property type="entry name" value="DADACBPTASE1"/>
</dbReference>
<evidence type="ECO:0000256" key="5">
    <source>
        <dbReference type="ARBA" id="ARBA00022645"/>
    </source>
</evidence>
<dbReference type="SUPFAM" id="SSF69189">
    <property type="entry name" value="Penicillin-binding protein associated domain"/>
    <property type="match status" value="1"/>
</dbReference>
<evidence type="ECO:0000313" key="14">
    <source>
        <dbReference type="EMBL" id="AGF93489.1"/>
    </source>
</evidence>
<dbReference type="InterPro" id="IPR012907">
    <property type="entry name" value="Peptidase_S11_C"/>
</dbReference>
<dbReference type="GO" id="GO:0009002">
    <property type="term" value="F:serine-type D-Ala-D-Ala carboxypeptidase activity"/>
    <property type="evidence" value="ECO:0007669"/>
    <property type="project" value="UniProtKB-EC"/>
</dbReference>
<keyword evidence="9" id="KW-0133">Cell shape</keyword>
<dbReference type="Pfam" id="PF07943">
    <property type="entry name" value="PBP5_C"/>
    <property type="match status" value="1"/>
</dbReference>
<evidence type="ECO:0000256" key="7">
    <source>
        <dbReference type="ARBA" id="ARBA00022729"/>
    </source>
</evidence>
<evidence type="ECO:0000256" key="10">
    <source>
        <dbReference type="ARBA" id="ARBA00022984"/>
    </source>
</evidence>
<keyword evidence="6" id="KW-0645">Protease</keyword>
<evidence type="ECO:0000256" key="12">
    <source>
        <dbReference type="ARBA" id="ARBA00034000"/>
    </source>
</evidence>
<dbReference type="InterPro" id="IPR015956">
    <property type="entry name" value="Peniciliin-bd_prot_C_sf"/>
</dbReference>
<comment type="function">
    <text evidence="1">Removes C-terminal D-alanyl residues from sugar-peptide cell wall precursors.</text>
</comment>
<evidence type="ECO:0000256" key="2">
    <source>
        <dbReference type="ARBA" id="ARBA00004752"/>
    </source>
</evidence>
<evidence type="ECO:0000256" key="1">
    <source>
        <dbReference type="ARBA" id="ARBA00003217"/>
    </source>
</evidence>
<dbReference type="GO" id="GO:0006508">
    <property type="term" value="P:proteolysis"/>
    <property type="evidence" value="ECO:0007669"/>
    <property type="project" value="UniProtKB-KW"/>
</dbReference>
<evidence type="ECO:0000256" key="11">
    <source>
        <dbReference type="ARBA" id="ARBA00023316"/>
    </source>
</evidence>
<dbReference type="InterPro" id="IPR018044">
    <property type="entry name" value="Peptidase_S11"/>
</dbReference>
<dbReference type="SUPFAM" id="SSF56601">
    <property type="entry name" value="beta-lactamase/transpeptidase-like"/>
    <property type="match status" value="1"/>
</dbReference>
<evidence type="ECO:0000256" key="9">
    <source>
        <dbReference type="ARBA" id="ARBA00022960"/>
    </source>
</evidence>
<comment type="similarity">
    <text evidence="3">Belongs to the peptidase S11 family.</text>
</comment>
<reference evidence="14" key="1">
    <citation type="journal article" date="2013" name="Syst. Appl. Microbiol.">
        <title>New insights into the archaeal diversity of a hypersaline microbial mat obtained by a metagenomic approach.</title>
        <authorList>
            <person name="Lopez-Lopez A."/>
            <person name="Richter M."/>
            <person name="Pena A."/>
            <person name="Tamames J."/>
            <person name="Rossello-Mora R."/>
        </authorList>
    </citation>
    <scope>NUCLEOTIDE SEQUENCE</scope>
</reference>
<keyword evidence="7" id="KW-0732">Signal</keyword>